<accession>A0A068WX62</accession>
<reference evidence="3" key="3">
    <citation type="submission" date="2020-10" db="UniProtKB">
        <authorList>
            <consortium name="WormBaseParasite"/>
        </authorList>
    </citation>
    <scope>IDENTIFICATION</scope>
</reference>
<name>A0A068WX62_ECHGR</name>
<dbReference type="WBParaSite" id="EgrG_000037800">
    <property type="protein sequence ID" value="EgrG_000037800"/>
    <property type="gene ID" value="EgrG_000037800"/>
</dbReference>
<dbReference type="EMBL" id="LK028588">
    <property type="protein sequence ID" value="CDS23084.1"/>
    <property type="molecule type" value="Genomic_DNA"/>
</dbReference>
<sequence length="47" mass="5261">MLLQQPPQSAALLTLSSPMLCSMYFAPTSHIAAEKEKSELHLKLHMH</sequence>
<reference evidence="1 2" key="1">
    <citation type="journal article" date="2013" name="Nature">
        <title>The genomes of four tapeworm species reveal adaptations to parasitism.</title>
        <authorList>
            <person name="Tsai I.J."/>
            <person name="Zarowiecki M."/>
            <person name="Holroyd N."/>
            <person name="Garciarrubio A."/>
            <person name="Sanchez-Flores A."/>
            <person name="Brooks K.L."/>
            <person name="Tracey A."/>
            <person name="Bobes R.J."/>
            <person name="Fragoso G."/>
            <person name="Sciutto E."/>
            <person name="Aslett M."/>
            <person name="Beasley H."/>
            <person name="Bennett H.M."/>
            <person name="Cai J."/>
            <person name="Camicia F."/>
            <person name="Clark R."/>
            <person name="Cucher M."/>
            <person name="De Silva N."/>
            <person name="Day T.A."/>
            <person name="Deplazes P."/>
            <person name="Estrada K."/>
            <person name="Fernandez C."/>
            <person name="Holland P.W."/>
            <person name="Hou J."/>
            <person name="Hu S."/>
            <person name="Huckvale T."/>
            <person name="Hung S.S."/>
            <person name="Kamenetzky L."/>
            <person name="Keane J.A."/>
            <person name="Kiss F."/>
            <person name="Koziol U."/>
            <person name="Lambert O."/>
            <person name="Liu K."/>
            <person name="Luo X."/>
            <person name="Luo Y."/>
            <person name="Macchiaroli N."/>
            <person name="Nichol S."/>
            <person name="Paps J."/>
            <person name="Parkinson J."/>
            <person name="Pouchkina-Stantcheva N."/>
            <person name="Riddiford N."/>
            <person name="Rosenzvit M."/>
            <person name="Salinas G."/>
            <person name="Wasmuth J.D."/>
            <person name="Zamanian M."/>
            <person name="Zheng Y."/>
            <person name="Cai X."/>
            <person name="Soberon X."/>
            <person name="Olson P.D."/>
            <person name="Laclette J.P."/>
            <person name="Brehm K."/>
            <person name="Berriman M."/>
            <person name="Garciarrubio A."/>
            <person name="Bobes R.J."/>
            <person name="Fragoso G."/>
            <person name="Sanchez-Flores A."/>
            <person name="Estrada K."/>
            <person name="Cevallos M.A."/>
            <person name="Morett E."/>
            <person name="Gonzalez V."/>
            <person name="Portillo T."/>
            <person name="Ochoa-Leyva A."/>
            <person name="Jose M.V."/>
            <person name="Sciutto E."/>
            <person name="Landa A."/>
            <person name="Jimenez L."/>
            <person name="Valdes V."/>
            <person name="Carrero J.C."/>
            <person name="Larralde C."/>
            <person name="Morales-Montor J."/>
            <person name="Limon-Lason J."/>
            <person name="Soberon X."/>
            <person name="Laclette J.P."/>
        </authorList>
    </citation>
    <scope>NUCLEOTIDE SEQUENCE [LARGE SCALE GENOMIC DNA]</scope>
</reference>
<proteinExistence type="predicted"/>
<evidence type="ECO:0000313" key="2">
    <source>
        <dbReference type="Proteomes" id="UP000492820"/>
    </source>
</evidence>
<gene>
    <name evidence="1" type="ORF">EgrG_000037800</name>
</gene>
<evidence type="ECO:0000313" key="3">
    <source>
        <dbReference type="WBParaSite" id="EgrG_000037800"/>
    </source>
</evidence>
<reference evidence="1" key="2">
    <citation type="submission" date="2014-06" db="EMBL/GenBank/DDBJ databases">
        <authorList>
            <person name="Aslett M."/>
        </authorList>
    </citation>
    <scope>NUCLEOTIDE SEQUENCE</scope>
</reference>
<dbReference type="Proteomes" id="UP000492820">
    <property type="component" value="Unassembled WGS sequence"/>
</dbReference>
<protein>
    <submittedName>
        <fullName evidence="1 3">Uncharacterized protein</fullName>
    </submittedName>
</protein>
<dbReference type="AlphaFoldDB" id="A0A068WX62"/>
<organism evidence="1">
    <name type="scientific">Echinococcus granulosus</name>
    <name type="common">Hydatid tapeworm</name>
    <dbReference type="NCBI Taxonomy" id="6210"/>
    <lineage>
        <taxon>Eukaryota</taxon>
        <taxon>Metazoa</taxon>
        <taxon>Spiralia</taxon>
        <taxon>Lophotrochozoa</taxon>
        <taxon>Platyhelminthes</taxon>
        <taxon>Cestoda</taxon>
        <taxon>Eucestoda</taxon>
        <taxon>Cyclophyllidea</taxon>
        <taxon>Taeniidae</taxon>
        <taxon>Echinococcus</taxon>
        <taxon>Echinococcus granulosus group</taxon>
    </lineage>
</organism>
<evidence type="ECO:0000313" key="1">
    <source>
        <dbReference type="EMBL" id="CDS23084.1"/>
    </source>
</evidence>